<reference evidence="1 2" key="1">
    <citation type="submission" date="2023-02" db="EMBL/GenBank/DDBJ databases">
        <title>LHISI_Scaffold_Assembly.</title>
        <authorList>
            <person name="Stuart O.P."/>
            <person name="Cleave R."/>
            <person name="Magrath M.J.L."/>
            <person name="Mikheyev A.S."/>
        </authorList>
    </citation>
    <scope>NUCLEOTIDE SEQUENCE [LARGE SCALE GENOMIC DNA]</scope>
    <source>
        <strain evidence="1">Daus_M_001</strain>
        <tissue evidence="1">Leg muscle</tissue>
    </source>
</reference>
<accession>A0ABQ9GGF1</accession>
<organism evidence="1 2">
    <name type="scientific">Dryococelus australis</name>
    <dbReference type="NCBI Taxonomy" id="614101"/>
    <lineage>
        <taxon>Eukaryota</taxon>
        <taxon>Metazoa</taxon>
        <taxon>Ecdysozoa</taxon>
        <taxon>Arthropoda</taxon>
        <taxon>Hexapoda</taxon>
        <taxon>Insecta</taxon>
        <taxon>Pterygota</taxon>
        <taxon>Neoptera</taxon>
        <taxon>Polyneoptera</taxon>
        <taxon>Phasmatodea</taxon>
        <taxon>Verophasmatodea</taxon>
        <taxon>Anareolatae</taxon>
        <taxon>Phasmatidae</taxon>
        <taxon>Eurycanthinae</taxon>
        <taxon>Dryococelus</taxon>
    </lineage>
</organism>
<dbReference type="Proteomes" id="UP001159363">
    <property type="component" value="Chromosome 11"/>
</dbReference>
<sequence length="100" mass="11358">MQKIRIFSPSILEEAMYTISPQCVYAKRRDQPEIEVERSWIHSGEGYEAQLACIVHAEPAADDKIDVKQVYTEADFVTGSQFMRHALDDSEPIADLQGNK</sequence>
<gene>
    <name evidence="1" type="ORF">PR048_027306</name>
</gene>
<evidence type="ECO:0000313" key="2">
    <source>
        <dbReference type="Proteomes" id="UP001159363"/>
    </source>
</evidence>
<protein>
    <submittedName>
        <fullName evidence="1">Uncharacterized protein</fullName>
    </submittedName>
</protein>
<proteinExistence type="predicted"/>
<dbReference type="EMBL" id="JARBHB010000012">
    <property type="protein sequence ID" value="KAJ8871003.1"/>
    <property type="molecule type" value="Genomic_DNA"/>
</dbReference>
<name>A0ABQ9GGF1_9NEOP</name>
<comment type="caution">
    <text evidence="1">The sequence shown here is derived from an EMBL/GenBank/DDBJ whole genome shotgun (WGS) entry which is preliminary data.</text>
</comment>
<keyword evidence="2" id="KW-1185">Reference proteome</keyword>
<evidence type="ECO:0000313" key="1">
    <source>
        <dbReference type="EMBL" id="KAJ8871003.1"/>
    </source>
</evidence>